<dbReference type="PIRSF" id="PIRSF028141">
    <property type="entry name" value="C-di-GMP_BP_PA4608"/>
    <property type="match status" value="1"/>
</dbReference>
<keyword evidence="4" id="KW-1185">Reference proteome</keyword>
<organism evidence="3 4">
    <name type="scientific">Shewanella aestuarii</name>
    <dbReference type="NCBI Taxonomy" id="1028752"/>
    <lineage>
        <taxon>Bacteria</taxon>
        <taxon>Pseudomonadati</taxon>
        <taxon>Pseudomonadota</taxon>
        <taxon>Gammaproteobacteria</taxon>
        <taxon>Alteromonadales</taxon>
        <taxon>Shewanellaceae</taxon>
        <taxon>Shewanella</taxon>
    </lineage>
</organism>
<evidence type="ECO:0000313" key="3">
    <source>
        <dbReference type="EMBL" id="QIR13807.1"/>
    </source>
</evidence>
<proteinExistence type="predicted"/>
<name>A0A6G9QIC1_9GAMM</name>
<reference evidence="3 4" key="1">
    <citation type="submission" date="2020-03" db="EMBL/GenBank/DDBJ databases">
        <title>Complete genome sequence of Shewanella sp.</title>
        <authorList>
            <person name="Kim Y.-S."/>
            <person name="Kim S.-J."/>
            <person name="Jung H.-K."/>
            <person name="Kim K.-H."/>
        </authorList>
    </citation>
    <scope>NUCLEOTIDE SEQUENCE [LARGE SCALE GENOMIC DNA]</scope>
    <source>
        <strain evidence="3 4">PN3F2</strain>
    </source>
</reference>
<dbReference type="InterPro" id="IPR027021">
    <property type="entry name" value="C-di-GMP_BP_PA4608"/>
</dbReference>
<gene>
    <name evidence="3" type="ORF">HBH39_04235</name>
</gene>
<feature type="domain" description="PilZ" evidence="2">
    <location>
        <begin position="3"/>
        <end position="100"/>
    </location>
</feature>
<dbReference type="SUPFAM" id="SSF141371">
    <property type="entry name" value="PilZ domain-like"/>
    <property type="match status" value="1"/>
</dbReference>
<protein>
    <recommendedName>
        <fullName evidence="1">Cyclic diguanosine monophosphate-binding protein</fullName>
        <shortName evidence="1">c-di-GMP-binding protein</shortName>
    </recommendedName>
    <alternativeName>
        <fullName evidence="1">Pilz domain-containing protein</fullName>
    </alternativeName>
</protein>
<dbReference type="GO" id="GO:0035438">
    <property type="term" value="F:cyclic-di-GMP binding"/>
    <property type="evidence" value="ECO:0007669"/>
    <property type="project" value="InterPro"/>
</dbReference>
<dbReference type="Proteomes" id="UP000502608">
    <property type="component" value="Chromosome"/>
</dbReference>
<dbReference type="Pfam" id="PF07238">
    <property type="entry name" value="PilZ"/>
    <property type="match status" value="1"/>
</dbReference>
<keyword evidence="1" id="KW-0973">c-di-GMP</keyword>
<keyword evidence="1" id="KW-0547">Nucleotide-binding</keyword>
<evidence type="ECO:0000259" key="2">
    <source>
        <dbReference type="Pfam" id="PF07238"/>
    </source>
</evidence>
<evidence type="ECO:0000313" key="4">
    <source>
        <dbReference type="Proteomes" id="UP000502608"/>
    </source>
</evidence>
<dbReference type="Gene3D" id="2.40.10.220">
    <property type="entry name" value="predicted glycosyltransferase like domains"/>
    <property type="match status" value="1"/>
</dbReference>
<dbReference type="KEGG" id="saes:HBH39_04235"/>
<accession>A0A6G9QIC1</accession>
<dbReference type="AlphaFoldDB" id="A0A6G9QIC1"/>
<sequence length="123" mass="14250">MDERRKFSRILFDANAYLVKDQSTWRTTILDLSINGALVQLPENFEPQLHNEITLEFILSDSDIELIMATEIVHITTEHLGLRCLHIDVESISHLRRIIELNLGDAELLNRELAMLIQPETEE</sequence>
<dbReference type="InterPro" id="IPR009875">
    <property type="entry name" value="PilZ_domain"/>
</dbReference>
<dbReference type="RefSeq" id="WP_167675901.1">
    <property type="nucleotide sequence ID" value="NZ_CP050313.1"/>
</dbReference>
<comment type="subunit">
    <text evidence="1">Monomer in both c-di-GMP-bound and free forms.</text>
</comment>
<evidence type="ECO:0000256" key="1">
    <source>
        <dbReference type="PIRNR" id="PIRNR028141"/>
    </source>
</evidence>
<dbReference type="EMBL" id="CP050313">
    <property type="protein sequence ID" value="QIR13807.1"/>
    <property type="molecule type" value="Genomic_DNA"/>
</dbReference>
<comment type="function">
    <text evidence="1">Binds the second messenger bis-(3'-5') cyclic dimeric guanosine monophosphate (c-di-GMP). Can bind two c-di-GMP molecules per monomer. May play a role in bacterial second-messenger regulated processes. Binding to c-di-GMP induces a conformational change of the C- and N-termini resulting in the exposure of a highly negative surface on one side of the protein to a possible effector protein.</text>
</comment>